<dbReference type="PANTHER" id="PTHR46614">
    <property type="entry name" value="MORN REPEAT-CONTAINING PROTEIN 4"/>
    <property type="match status" value="1"/>
</dbReference>
<sequence>MKFYEMGIVLKHPWEQVVQSFWQRYPNPYSKHVLTEDTVQRELVSGKLRSVRFLTKTGQGPRWADKFVPHQLVGIIEESIVDPKKQSLTTYTRNIGYNKIVSITEKVEYHQDPTNPQQTLVQRQAWIESQFHIGTLRRPIEAFIYDRFRKNCSKASNGFQWVLSKMWTKEPVNSPVILNDIALEAARRATTIASHANARLSGLVGTPKDQMFISKSCARKAYFVYVEAVRTLTMALDAENKDAVYGSFKYSDGSEYIGEWDQNGQRHGVGQLTTPDGSVYSGQFKLGLCSGLGVLVFSDGARYEGTFSEGWFHGPGAFWRSDGMRYEGEFRGGRIWGQGLVTFSDESNGFPRHEGYFQDCRFMRRAKCGDAIQRAQKVALMARALCDEH</sequence>
<name>A0ABR0ABQ3_9CRUS</name>
<dbReference type="InterPro" id="IPR006797">
    <property type="entry name" value="PRELI/MSF1_dom"/>
</dbReference>
<comment type="subcellular location">
    <subcellularLocation>
        <location evidence="1">Cell projection</location>
    </subcellularLocation>
</comment>
<dbReference type="PANTHER" id="PTHR46614:SF1">
    <property type="entry name" value="MORN REPEAT-CONTAINING PROTEIN 4"/>
    <property type="match status" value="1"/>
</dbReference>
<dbReference type="InterPro" id="IPR052315">
    <property type="entry name" value="MORN4"/>
</dbReference>
<dbReference type="EMBL" id="JAOYFB010000037">
    <property type="protein sequence ID" value="KAK4022561.1"/>
    <property type="molecule type" value="Genomic_DNA"/>
</dbReference>
<dbReference type="SMART" id="SM00698">
    <property type="entry name" value="MORN"/>
    <property type="match status" value="4"/>
</dbReference>
<evidence type="ECO:0000259" key="4">
    <source>
        <dbReference type="PROSITE" id="PS50904"/>
    </source>
</evidence>
<evidence type="ECO:0000313" key="5">
    <source>
        <dbReference type="EMBL" id="KAK4022561.1"/>
    </source>
</evidence>
<accession>A0ABR0ABQ3</accession>
<evidence type="ECO:0000313" key="6">
    <source>
        <dbReference type="Proteomes" id="UP001234178"/>
    </source>
</evidence>
<evidence type="ECO:0000256" key="2">
    <source>
        <dbReference type="ARBA" id="ARBA00022737"/>
    </source>
</evidence>
<reference evidence="5 6" key="1">
    <citation type="journal article" date="2023" name="Nucleic Acids Res.">
        <title>The hologenome of Daphnia magna reveals possible DNA methylation and microbiome-mediated evolution of the host genome.</title>
        <authorList>
            <person name="Chaturvedi A."/>
            <person name="Li X."/>
            <person name="Dhandapani V."/>
            <person name="Marshall H."/>
            <person name="Kissane S."/>
            <person name="Cuenca-Cambronero M."/>
            <person name="Asole G."/>
            <person name="Calvet F."/>
            <person name="Ruiz-Romero M."/>
            <person name="Marangio P."/>
            <person name="Guigo R."/>
            <person name="Rago D."/>
            <person name="Mirbahai L."/>
            <person name="Eastwood N."/>
            <person name="Colbourne J.K."/>
            <person name="Zhou J."/>
            <person name="Mallon E."/>
            <person name="Orsini L."/>
        </authorList>
    </citation>
    <scope>NUCLEOTIDE SEQUENCE [LARGE SCALE GENOMIC DNA]</scope>
    <source>
        <strain evidence="5">LRV0_1</strain>
    </source>
</reference>
<dbReference type="PROSITE" id="PS50904">
    <property type="entry name" value="PRELI_MSF1"/>
    <property type="match status" value="1"/>
</dbReference>
<dbReference type="Pfam" id="PF04707">
    <property type="entry name" value="PRELI"/>
    <property type="match status" value="1"/>
</dbReference>
<dbReference type="Pfam" id="PF02493">
    <property type="entry name" value="MORN"/>
    <property type="match status" value="4"/>
</dbReference>
<comment type="caution">
    <text evidence="5">The sequence shown here is derived from an EMBL/GenBank/DDBJ whole genome shotgun (WGS) entry which is preliminary data.</text>
</comment>
<dbReference type="Gene3D" id="2.20.110.10">
    <property type="entry name" value="Histone H3 K4-specific methyltransferase SET7/9 N-terminal domain"/>
    <property type="match status" value="2"/>
</dbReference>
<protein>
    <recommendedName>
        <fullName evidence="4">PRELI/MSF1 domain-containing protein</fullName>
    </recommendedName>
</protein>
<keyword evidence="6" id="KW-1185">Reference proteome</keyword>
<evidence type="ECO:0000256" key="1">
    <source>
        <dbReference type="ARBA" id="ARBA00004316"/>
    </source>
</evidence>
<keyword evidence="3" id="KW-0966">Cell projection</keyword>
<dbReference type="InterPro" id="IPR003409">
    <property type="entry name" value="MORN"/>
</dbReference>
<keyword evidence="2" id="KW-0677">Repeat</keyword>
<dbReference type="Proteomes" id="UP001234178">
    <property type="component" value="Unassembled WGS sequence"/>
</dbReference>
<proteinExistence type="predicted"/>
<evidence type="ECO:0000256" key="3">
    <source>
        <dbReference type="ARBA" id="ARBA00023273"/>
    </source>
</evidence>
<gene>
    <name evidence="5" type="ORF">OUZ56_008022</name>
</gene>
<organism evidence="5 6">
    <name type="scientific">Daphnia magna</name>
    <dbReference type="NCBI Taxonomy" id="35525"/>
    <lineage>
        <taxon>Eukaryota</taxon>
        <taxon>Metazoa</taxon>
        <taxon>Ecdysozoa</taxon>
        <taxon>Arthropoda</taxon>
        <taxon>Crustacea</taxon>
        <taxon>Branchiopoda</taxon>
        <taxon>Diplostraca</taxon>
        <taxon>Cladocera</taxon>
        <taxon>Anomopoda</taxon>
        <taxon>Daphniidae</taxon>
        <taxon>Daphnia</taxon>
    </lineage>
</organism>
<dbReference type="SUPFAM" id="SSF82185">
    <property type="entry name" value="Histone H3 K4-specific methyltransferase SET7/9 N-terminal domain"/>
    <property type="match status" value="1"/>
</dbReference>
<feature type="domain" description="PRELI/MSF1" evidence="4">
    <location>
        <begin position="1"/>
        <end position="171"/>
    </location>
</feature>